<evidence type="ECO:0000313" key="2">
    <source>
        <dbReference type="Proteomes" id="UP000274429"/>
    </source>
</evidence>
<dbReference type="EMBL" id="UYWX01004771">
    <property type="protein sequence ID" value="VDM25198.1"/>
    <property type="molecule type" value="Genomic_DNA"/>
</dbReference>
<keyword evidence="2" id="KW-1185">Reference proteome</keyword>
<proteinExistence type="predicted"/>
<dbReference type="Proteomes" id="UP000274429">
    <property type="component" value="Unassembled WGS sequence"/>
</dbReference>
<reference evidence="1 2" key="2">
    <citation type="submission" date="2018-11" db="EMBL/GenBank/DDBJ databases">
        <authorList>
            <consortium name="Pathogen Informatics"/>
        </authorList>
    </citation>
    <scope>NUCLEOTIDE SEQUENCE [LARGE SCALE GENOMIC DNA]</scope>
</reference>
<dbReference type="AlphaFoldDB" id="A0A0R3WUZ0"/>
<dbReference type="Gene3D" id="2.130.10.10">
    <property type="entry name" value="YVTN repeat-like/Quinoprotein amine dehydrogenase"/>
    <property type="match status" value="1"/>
</dbReference>
<dbReference type="WBParaSite" id="TTAC_0000458001-mRNA-1">
    <property type="protein sequence ID" value="TTAC_0000458001-mRNA-1"/>
    <property type="gene ID" value="TTAC_0000458001"/>
</dbReference>
<name>A0A0R3WUZ0_HYDTA</name>
<organism evidence="3">
    <name type="scientific">Hydatigena taeniaeformis</name>
    <name type="common">Feline tapeworm</name>
    <name type="synonym">Taenia taeniaeformis</name>
    <dbReference type="NCBI Taxonomy" id="6205"/>
    <lineage>
        <taxon>Eukaryota</taxon>
        <taxon>Metazoa</taxon>
        <taxon>Spiralia</taxon>
        <taxon>Lophotrochozoa</taxon>
        <taxon>Platyhelminthes</taxon>
        <taxon>Cestoda</taxon>
        <taxon>Eucestoda</taxon>
        <taxon>Cyclophyllidea</taxon>
        <taxon>Taeniidae</taxon>
        <taxon>Hydatigera</taxon>
    </lineage>
</organism>
<evidence type="ECO:0000313" key="1">
    <source>
        <dbReference type="EMBL" id="VDM25198.1"/>
    </source>
</evidence>
<evidence type="ECO:0000313" key="3">
    <source>
        <dbReference type="WBParaSite" id="TTAC_0000458001-mRNA-1"/>
    </source>
</evidence>
<protein>
    <submittedName>
        <fullName evidence="3">GRAS domain-containing protein</fullName>
    </submittedName>
</protein>
<accession>A0A0R3WUZ0</accession>
<dbReference type="InterPro" id="IPR036322">
    <property type="entry name" value="WD40_repeat_dom_sf"/>
</dbReference>
<sequence>MDDDVTSCGYEMYLQFYKSVLNAPGALRCVASRPEENNSVFCGFASGFASQVDIRTGGVVATWRAHSDAVSQVRFLCQSNDDPLLWCILIAYSVSMALF</sequence>
<reference evidence="3" key="1">
    <citation type="submission" date="2017-02" db="UniProtKB">
        <authorList>
            <consortium name="WormBaseParasite"/>
        </authorList>
    </citation>
    <scope>IDENTIFICATION</scope>
</reference>
<dbReference type="SUPFAM" id="SSF50978">
    <property type="entry name" value="WD40 repeat-like"/>
    <property type="match status" value="1"/>
</dbReference>
<dbReference type="InterPro" id="IPR015943">
    <property type="entry name" value="WD40/YVTN_repeat-like_dom_sf"/>
</dbReference>
<dbReference type="OrthoDB" id="29306at2759"/>
<gene>
    <name evidence="1" type="ORF">TTAC_LOCUS4565</name>
</gene>